<dbReference type="RefSeq" id="WP_386447292.1">
    <property type="nucleotide sequence ID" value="NZ_JBHSFH010000006.1"/>
</dbReference>
<organism evidence="2 3">
    <name type="scientific">Streptomyces ovatisporus</name>
    <dbReference type="NCBI Taxonomy" id="1128682"/>
    <lineage>
        <taxon>Bacteria</taxon>
        <taxon>Bacillati</taxon>
        <taxon>Actinomycetota</taxon>
        <taxon>Actinomycetes</taxon>
        <taxon>Kitasatosporales</taxon>
        <taxon>Streptomycetaceae</taxon>
        <taxon>Streptomyces</taxon>
    </lineage>
</organism>
<keyword evidence="3" id="KW-1185">Reference proteome</keyword>
<dbReference type="Proteomes" id="UP001595997">
    <property type="component" value="Unassembled WGS sequence"/>
</dbReference>
<name>A0ABV9A5D1_9ACTN</name>
<evidence type="ECO:0000313" key="3">
    <source>
        <dbReference type="Proteomes" id="UP001595997"/>
    </source>
</evidence>
<evidence type="ECO:0000259" key="1">
    <source>
        <dbReference type="PROSITE" id="PS50222"/>
    </source>
</evidence>
<dbReference type="PROSITE" id="PS00018">
    <property type="entry name" value="EF_HAND_1"/>
    <property type="match status" value="2"/>
</dbReference>
<dbReference type="PANTHER" id="PTHR10827">
    <property type="entry name" value="RETICULOCALBIN"/>
    <property type="match status" value="1"/>
</dbReference>
<dbReference type="EMBL" id="JBHSFH010000006">
    <property type="protein sequence ID" value="MFC4495098.1"/>
    <property type="molecule type" value="Genomic_DNA"/>
</dbReference>
<dbReference type="Pfam" id="PF13499">
    <property type="entry name" value="EF-hand_7"/>
    <property type="match status" value="2"/>
</dbReference>
<sequence>MTEKACARQAFDHWDEDGDGRITAADYRARAHRVIDAFSADPQSDRARAVTEAYMRLWERMAAALDVDKDGEISFAEYLNWFHGHTKRNGDFEEALVPALRTAFTLADADRDGRLDQEEFLRLTIAASGSDRDRAEQAFPQIDTDGDGWVVFDEYIDAIRSFVVEGEGAGKLLVGSGAKSS</sequence>
<dbReference type="SUPFAM" id="SSF47473">
    <property type="entry name" value="EF-hand"/>
    <property type="match status" value="1"/>
</dbReference>
<evidence type="ECO:0000313" key="2">
    <source>
        <dbReference type="EMBL" id="MFC4495098.1"/>
    </source>
</evidence>
<dbReference type="InterPro" id="IPR002048">
    <property type="entry name" value="EF_hand_dom"/>
</dbReference>
<accession>A0ABV9A5D1</accession>
<reference evidence="3" key="1">
    <citation type="journal article" date="2019" name="Int. J. Syst. Evol. Microbiol.">
        <title>The Global Catalogue of Microorganisms (GCM) 10K type strain sequencing project: providing services to taxonomists for standard genome sequencing and annotation.</title>
        <authorList>
            <consortium name="The Broad Institute Genomics Platform"/>
            <consortium name="The Broad Institute Genome Sequencing Center for Infectious Disease"/>
            <person name="Wu L."/>
            <person name="Ma J."/>
        </authorList>
    </citation>
    <scope>NUCLEOTIDE SEQUENCE [LARGE SCALE GENOMIC DNA]</scope>
    <source>
        <strain evidence="3">CGMCC 4.7357</strain>
    </source>
</reference>
<protein>
    <submittedName>
        <fullName evidence="2">EF-hand domain-containing protein</fullName>
    </submittedName>
</protein>
<feature type="domain" description="EF-hand" evidence="1">
    <location>
        <begin position="2"/>
        <end position="37"/>
    </location>
</feature>
<dbReference type="InterPro" id="IPR011992">
    <property type="entry name" value="EF-hand-dom_pair"/>
</dbReference>
<dbReference type="PANTHER" id="PTHR10827:SF85">
    <property type="entry name" value="CALCIUM-BINDING PROTEIN"/>
    <property type="match status" value="1"/>
</dbReference>
<feature type="domain" description="EF-hand" evidence="1">
    <location>
        <begin position="130"/>
        <end position="165"/>
    </location>
</feature>
<gene>
    <name evidence="2" type="ORF">ACFPA8_13255</name>
</gene>
<proteinExistence type="predicted"/>
<dbReference type="InterPro" id="IPR018247">
    <property type="entry name" value="EF_Hand_1_Ca_BS"/>
</dbReference>
<comment type="caution">
    <text evidence="2">The sequence shown here is derived from an EMBL/GenBank/DDBJ whole genome shotgun (WGS) entry which is preliminary data.</text>
</comment>
<dbReference type="CDD" id="cd00051">
    <property type="entry name" value="EFh"/>
    <property type="match status" value="2"/>
</dbReference>
<dbReference type="Gene3D" id="1.10.238.10">
    <property type="entry name" value="EF-hand"/>
    <property type="match status" value="1"/>
</dbReference>
<dbReference type="PROSITE" id="PS50222">
    <property type="entry name" value="EF_HAND_2"/>
    <property type="match status" value="3"/>
</dbReference>
<dbReference type="SMART" id="SM00054">
    <property type="entry name" value="EFh"/>
    <property type="match status" value="4"/>
</dbReference>
<feature type="domain" description="EF-hand" evidence="1">
    <location>
        <begin position="53"/>
        <end position="88"/>
    </location>
</feature>